<dbReference type="GeneID" id="40079274"/>
<evidence type="ECO:0008006" key="3">
    <source>
        <dbReference type="Google" id="ProtNLM"/>
    </source>
</evidence>
<evidence type="ECO:0000313" key="2">
    <source>
        <dbReference type="Proteomes" id="UP000222888"/>
    </source>
</evidence>
<evidence type="ECO:0000313" key="1">
    <source>
        <dbReference type="EMBL" id="ALY08621.1"/>
    </source>
</evidence>
<dbReference type="Proteomes" id="UP000222888">
    <property type="component" value="Segment"/>
</dbReference>
<dbReference type="OrthoDB" id="30464at10239"/>
<sequence>MTLVRTLQTRPNPNGTRRPLEGFFIWTPTERRIISGSPDEVVQPAGFAVELKAGAFEVDVAATGTDWVWRVDERLAGLRTKTSYVVVPEEGPIDFTDLVPVNVSSLKPSSVPDHIWYVYTDHLAEQARLAKEAAQASEDAAVEAVDSAAVSATLADERADSAGQSAFNAAASAAAALGNKNAAANSEAHAVEAASAAYESEVAAELAMTAAQQARSGVEAVRDDAELIELNQIHSGTINNNGDLILTKRDGTTINAGRVVSRLTVGTVTTGP</sequence>
<name>A0A0U4B1M5_9CAUD</name>
<dbReference type="RefSeq" id="YP_009603394.1">
    <property type="nucleotide sequence ID" value="NC_041951.1"/>
</dbReference>
<accession>A0A0U4B1M5</accession>
<organism evidence="1 2">
    <name type="scientific">Arthrobacter phage CapnMurica</name>
    <dbReference type="NCBI Taxonomy" id="1772294"/>
    <lineage>
        <taxon>Viruses</taxon>
        <taxon>Duplodnaviria</taxon>
        <taxon>Heunggongvirae</taxon>
        <taxon>Uroviricota</taxon>
        <taxon>Caudoviricetes</taxon>
        <taxon>Gordonvirus</taxon>
        <taxon>Gordonvirus captnmurica</taxon>
    </lineage>
</organism>
<proteinExistence type="predicted"/>
<dbReference type="EMBL" id="KU160641">
    <property type="protein sequence ID" value="ALY08621.1"/>
    <property type="molecule type" value="Genomic_DNA"/>
</dbReference>
<dbReference type="KEGG" id="vg:40079274"/>
<keyword evidence="2" id="KW-1185">Reference proteome</keyword>
<protein>
    <recommendedName>
        <fullName evidence="3">Tail protein</fullName>
    </recommendedName>
</protein>
<reference evidence="1 2" key="1">
    <citation type="submission" date="2015-11" db="EMBL/GenBank/DDBJ databases">
        <authorList>
            <person name="Amegashie A.K."/>
            <person name="Borst K.R."/>
            <person name="Casazza W.J."/>
            <person name="Chen K.H."/>
            <person name="Evans D.R."/>
            <person name="Huang J."/>
            <person name="Kaku B.M."/>
            <person name="Khetarpal S.K."/>
            <person name="Keifer M.E."/>
            <person name="Kolev H.M."/>
            <person name="McDonald H.N."/>
            <person name="Nkangabwa M.S."/>
            <person name="Rickstrew G.A."/>
            <person name="Schlossman J.R."/>
            <person name="Tender C.M."/>
            <person name="Thomas C.G."/>
            <person name="Vanderveen L.N."/>
            <person name="Varma R.N."/>
            <person name="Wong N."/>
            <person name="Zhang C.W."/>
            <person name="Cutting C.L."/>
            <person name="Davison P.A."/>
            <person name="Braun M.A."/>
            <person name="Lopez A.J."/>
            <person name="Jarvik J.W."/>
            <person name="Bradley K.W."/>
            <person name="Asai D.J."/>
            <person name="Bowman C.A."/>
            <person name="Russell D.A."/>
            <person name="Pope W.H."/>
            <person name="Jacobs-Sera D."/>
            <person name="Hendrix R.W."/>
            <person name="Hatfull G.F."/>
        </authorList>
    </citation>
    <scope>NUCLEOTIDE SEQUENCE [LARGE SCALE GENOMIC DNA]</scope>
</reference>
<gene>
    <name evidence="1" type="primary">21</name>
    <name evidence="1" type="ORF">CAPNMURICA_21</name>
</gene>